<accession>A0ABS4KST3</accession>
<gene>
    <name evidence="1" type="ORF">J2Z42_001203</name>
</gene>
<organism evidence="1 2">
    <name type="scientific">Clostridium algifaecis</name>
    <dbReference type="NCBI Taxonomy" id="1472040"/>
    <lineage>
        <taxon>Bacteria</taxon>
        <taxon>Bacillati</taxon>
        <taxon>Bacillota</taxon>
        <taxon>Clostridia</taxon>
        <taxon>Eubacteriales</taxon>
        <taxon>Clostridiaceae</taxon>
        <taxon>Clostridium</taxon>
    </lineage>
</organism>
<dbReference type="EMBL" id="JAGGLM010000005">
    <property type="protein sequence ID" value="MBP2032531.1"/>
    <property type="molecule type" value="Genomic_DNA"/>
</dbReference>
<keyword evidence="2" id="KW-1185">Reference proteome</keyword>
<evidence type="ECO:0000313" key="1">
    <source>
        <dbReference type="EMBL" id="MBP2032531.1"/>
    </source>
</evidence>
<name>A0ABS4KST3_9CLOT</name>
<proteinExistence type="predicted"/>
<evidence type="ECO:0000313" key="2">
    <source>
        <dbReference type="Proteomes" id="UP001519307"/>
    </source>
</evidence>
<sequence>MNYSVCGETEILFKISVLSFFMLYLKYELNINYISMLVNITNFMQKYKYGYQMVMGVKLCFLI</sequence>
<protein>
    <submittedName>
        <fullName evidence="1">Uncharacterized protein</fullName>
    </submittedName>
</protein>
<comment type="caution">
    <text evidence="1">The sequence shown here is derived from an EMBL/GenBank/DDBJ whole genome shotgun (WGS) entry which is preliminary data.</text>
</comment>
<reference evidence="1 2" key="1">
    <citation type="submission" date="2021-03" db="EMBL/GenBank/DDBJ databases">
        <title>Genomic Encyclopedia of Type Strains, Phase IV (KMG-IV): sequencing the most valuable type-strain genomes for metagenomic binning, comparative biology and taxonomic classification.</title>
        <authorList>
            <person name="Goeker M."/>
        </authorList>
    </citation>
    <scope>NUCLEOTIDE SEQUENCE [LARGE SCALE GENOMIC DNA]</scope>
    <source>
        <strain evidence="1 2">DSM 28783</strain>
    </source>
</reference>
<dbReference type="Proteomes" id="UP001519307">
    <property type="component" value="Unassembled WGS sequence"/>
</dbReference>